<dbReference type="SMART" id="SM00185">
    <property type="entry name" value="ARM"/>
    <property type="match status" value="6"/>
</dbReference>
<dbReference type="GO" id="GO:0005886">
    <property type="term" value="C:plasma membrane"/>
    <property type="evidence" value="ECO:0007669"/>
    <property type="project" value="TreeGrafter"/>
</dbReference>
<comment type="similarity">
    <text evidence="2">Belongs to the beta-catenin family.</text>
</comment>
<dbReference type="GO" id="GO:0005634">
    <property type="term" value="C:nucleus"/>
    <property type="evidence" value="ECO:0007669"/>
    <property type="project" value="TreeGrafter"/>
</dbReference>
<dbReference type="OMA" id="YMAQEYV"/>
<evidence type="ECO:0000256" key="1">
    <source>
        <dbReference type="ARBA" id="ARBA00004282"/>
    </source>
</evidence>
<keyword evidence="4" id="KW-0130">Cell adhesion</keyword>
<dbReference type="GO" id="GO:0005912">
    <property type="term" value="C:adherens junction"/>
    <property type="evidence" value="ECO:0007669"/>
    <property type="project" value="TreeGrafter"/>
</dbReference>
<dbReference type="InterPro" id="IPR028435">
    <property type="entry name" value="Plakophilin/d_Catenin"/>
</dbReference>
<evidence type="ECO:0000256" key="4">
    <source>
        <dbReference type="ARBA" id="ARBA00022889"/>
    </source>
</evidence>
<evidence type="ECO:0000256" key="6">
    <source>
        <dbReference type="PROSITE-ProRule" id="PRU00259"/>
    </source>
</evidence>
<dbReference type="PANTHER" id="PTHR10372:SF27">
    <property type="entry name" value="ADHERENS JUNCTION PROTEIN P120"/>
    <property type="match status" value="1"/>
</dbReference>
<evidence type="ECO:0000256" key="2">
    <source>
        <dbReference type="ARBA" id="ARBA00005462"/>
    </source>
</evidence>
<feature type="repeat" description="ARM" evidence="6">
    <location>
        <begin position="690"/>
        <end position="727"/>
    </location>
</feature>
<feature type="compositionally biased region" description="Polar residues" evidence="7">
    <location>
        <begin position="1"/>
        <end position="18"/>
    </location>
</feature>
<dbReference type="AlphaFoldDB" id="A0A336M7C7"/>
<protein>
    <submittedName>
        <fullName evidence="9">CSON013166 protein</fullName>
    </submittedName>
</protein>
<feature type="region of interest" description="Disordered" evidence="7">
    <location>
        <begin position="582"/>
        <end position="627"/>
    </location>
</feature>
<dbReference type="EMBL" id="UFQT01000654">
    <property type="protein sequence ID" value="SSX26176.1"/>
    <property type="molecule type" value="Genomic_DNA"/>
</dbReference>
<feature type="repeat" description="ARM" evidence="6">
    <location>
        <begin position="402"/>
        <end position="445"/>
    </location>
</feature>
<dbReference type="Gene3D" id="1.25.10.10">
    <property type="entry name" value="Leucine-rich Repeat Variant"/>
    <property type="match status" value="1"/>
</dbReference>
<comment type="subcellular location">
    <subcellularLocation>
        <location evidence="1">Cell junction</location>
    </subcellularLocation>
</comment>
<dbReference type="PANTHER" id="PTHR10372">
    <property type="entry name" value="PLAKOPHILLIN-RELATED"/>
    <property type="match status" value="1"/>
</dbReference>
<feature type="region of interest" description="Disordered" evidence="7">
    <location>
        <begin position="1"/>
        <end position="47"/>
    </location>
</feature>
<feature type="region of interest" description="Disordered" evidence="7">
    <location>
        <begin position="182"/>
        <end position="207"/>
    </location>
</feature>
<evidence type="ECO:0000256" key="3">
    <source>
        <dbReference type="ARBA" id="ARBA00022737"/>
    </source>
</evidence>
<feature type="region of interest" description="Disordered" evidence="7">
    <location>
        <begin position="836"/>
        <end position="929"/>
    </location>
</feature>
<dbReference type="EMBL" id="UFQS01000654">
    <property type="protein sequence ID" value="SSX05817.1"/>
    <property type="molecule type" value="Genomic_DNA"/>
</dbReference>
<dbReference type="Pfam" id="PF00514">
    <property type="entry name" value="Arm"/>
    <property type="match status" value="4"/>
</dbReference>
<evidence type="ECO:0000313" key="9">
    <source>
        <dbReference type="EMBL" id="SSX26176.1"/>
    </source>
</evidence>
<sequence length="929" mass="101425">MQHYNSLSRGASINSDSTANAYHHNNHHSNGHNADHSPNSSHLSVHTEDGLMARTAKHQTTQQVTTVTKVVREVKHIGPDGQPLDYVAMPLDVGPDGQPLDYVSMPLGVYPPPRQAQYLNYNHMDNQASGGQMYVHGGGLPDTGQYHTHYQDYEHYPPSAQYANSGYAPSATGVPVSGQSYLGEYGMNEHRSGTPPSPSEQSASPLPLNAVAQPPVAYMQGPYDEMPDYRVTPSPGGTLDPRYAEDPSALVYGYVSTSPYGATGAGPGRTMFEDEEELQKHMSNLTMHNHPMLGHGMASPGGAVDEDGRAMRWRDPNLTEVISFLNNPNNVVKANAAAYLQHLCYMDDPNKQRTRTLGGIPPLVKLLASESPDVFRNACGALRNLSYGRQNDENKRAIKNAGGIPSLINLLRRAQEADVKELVTGVIWNMSSCEDLKRSIIDDGIQVIVSYIIIPHSGWDPNNPGMFVQNKHHNNNNKTEFVIAFIGETCWSTVFRNASGVLRNVSSAGEYARTKLRECDGLVDALLYVVRSAIEKSNIGNKIVENCVCILRNLSYRCQEVEDPNYDKHPLPMQTRATVTGKSENLGCFGGSKKKKDSGDPKDNASTSGSASGGLGSGSGNASRSSIQRNEPAKGYELLWQPEVVQSYLALLQSCSNPETLEAAAGALQNLAACYWQPSIEIRAAVRKEKGLPILVELLRMEVDRVVCAVATALRNLAIDQRNKELIGKYAMRDLVQKLPSGNPQHDQGTSDDTIAAVLATLNEVIKKNAEFSRSLLDAGGVERLMNITRQRQKYTPRVLKFAGQVLFTMWQHQELRDVYKKHNWKESDFVTKTVAARNAAPNSPNNANSTLNRPMASQGGTRYEDRTMKRQTGNGGQPNQGNHTNNVGGGGQAMLYQRGAEIPIGDTYPPQMQGNGPMHPPGGGPVSH</sequence>
<dbReference type="InterPro" id="IPR016024">
    <property type="entry name" value="ARM-type_fold"/>
</dbReference>
<reference evidence="8" key="1">
    <citation type="submission" date="2018-04" db="EMBL/GenBank/DDBJ databases">
        <authorList>
            <person name="Go L.Y."/>
            <person name="Mitchell J.A."/>
        </authorList>
    </citation>
    <scope>NUCLEOTIDE SEQUENCE</scope>
    <source>
        <tissue evidence="8">Whole organism</tissue>
    </source>
</reference>
<accession>A0A336M7C7</accession>
<organism evidence="9">
    <name type="scientific">Culicoides sonorensis</name>
    <name type="common">Biting midge</name>
    <dbReference type="NCBI Taxonomy" id="179676"/>
    <lineage>
        <taxon>Eukaryota</taxon>
        <taxon>Metazoa</taxon>
        <taxon>Ecdysozoa</taxon>
        <taxon>Arthropoda</taxon>
        <taxon>Hexapoda</taxon>
        <taxon>Insecta</taxon>
        <taxon>Pterygota</taxon>
        <taxon>Neoptera</taxon>
        <taxon>Endopterygota</taxon>
        <taxon>Diptera</taxon>
        <taxon>Nematocera</taxon>
        <taxon>Chironomoidea</taxon>
        <taxon>Ceratopogonidae</taxon>
        <taxon>Ceratopogoninae</taxon>
        <taxon>Culicoides</taxon>
        <taxon>Monoculicoides</taxon>
    </lineage>
</organism>
<feature type="compositionally biased region" description="Pro residues" evidence="7">
    <location>
        <begin position="919"/>
        <end position="929"/>
    </location>
</feature>
<dbReference type="VEuPathDB" id="VectorBase:CSON013166"/>
<proteinExistence type="inferred from homology"/>
<dbReference type="GO" id="GO:0005737">
    <property type="term" value="C:cytoplasm"/>
    <property type="evidence" value="ECO:0007669"/>
    <property type="project" value="TreeGrafter"/>
</dbReference>
<dbReference type="InterPro" id="IPR011989">
    <property type="entry name" value="ARM-like"/>
</dbReference>
<evidence type="ECO:0000256" key="5">
    <source>
        <dbReference type="ARBA" id="ARBA00022949"/>
    </source>
</evidence>
<evidence type="ECO:0000313" key="8">
    <source>
        <dbReference type="EMBL" id="SSX05817.1"/>
    </source>
</evidence>
<dbReference type="PROSITE" id="PS50176">
    <property type="entry name" value="ARM_REPEAT"/>
    <property type="match status" value="3"/>
</dbReference>
<keyword evidence="3" id="KW-0677">Repeat</keyword>
<name>A0A336M7C7_CULSO</name>
<evidence type="ECO:0000256" key="7">
    <source>
        <dbReference type="SAM" id="MobiDB-lite"/>
    </source>
</evidence>
<dbReference type="GO" id="GO:0098609">
    <property type="term" value="P:cell-cell adhesion"/>
    <property type="evidence" value="ECO:0007669"/>
    <property type="project" value="InterPro"/>
</dbReference>
<reference evidence="9" key="2">
    <citation type="submission" date="2018-07" db="EMBL/GenBank/DDBJ databases">
        <authorList>
            <person name="Quirk P.G."/>
            <person name="Krulwich T.A."/>
        </authorList>
    </citation>
    <scope>NUCLEOTIDE SEQUENCE</scope>
</reference>
<feature type="compositionally biased region" description="Low complexity" evidence="7">
    <location>
        <begin position="836"/>
        <end position="850"/>
    </location>
</feature>
<dbReference type="SUPFAM" id="SSF48371">
    <property type="entry name" value="ARM repeat"/>
    <property type="match status" value="1"/>
</dbReference>
<gene>
    <name evidence="9" type="primary">CSON013166</name>
</gene>
<keyword evidence="5" id="KW-0965">Cell junction</keyword>
<feature type="repeat" description="ARM" evidence="6">
    <location>
        <begin position="358"/>
        <end position="403"/>
    </location>
</feature>
<dbReference type="InterPro" id="IPR000225">
    <property type="entry name" value="Armadillo"/>
</dbReference>